<dbReference type="Gene3D" id="3.40.50.720">
    <property type="entry name" value="NAD(P)-binding Rossmann-like Domain"/>
    <property type="match status" value="1"/>
</dbReference>
<feature type="transmembrane region" description="Helical" evidence="8">
    <location>
        <begin position="57"/>
        <end position="74"/>
    </location>
</feature>
<dbReference type="Pfam" id="PF00999">
    <property type="entry name" value="Na_H_Exchanger"/>
    <property type="match status" value="1"/>
</dbReference>
<dbReference type="InterPro" id="IPR006037">
    <property type="entry name" value="RCK_C"/>
</dbReference>
<evidence type="ECO:0000259" key="9">
    <source>
        <dbReference type="PROSITE" id="PS51201"/>
    </source>
</evidence>
<feature type="transmembrane region" description="Helical" evidence="8">
    <location>
        <begin position="217"/>
        <end position="250"/>
    </location>
</feature>
<organism evidence="11 12">
    <name type="scientific">Pontibacter rugosus</name>
    <dbReference type="NCBI Taxonomy" id="1745966"/>
    <lineage>
        <taxon>Bacteria</taxon>
        <taxon>Pseudomonadati</taxon>
        <taxon>Bacteroidota</taxon>
        <taxon>Cytophagia</taxon>
        <taxon>Cytophagales</taxon>
        <taxon>Hymenobacteraceae</taxon>
        <taxon>Pontibacter</taxon>
    </lineage>
</organism>
<dbReference type="Proteomes" id="UP001597094">
    <property type="component" value="Unassembled WGS sequence"/>
</dbReference>
<feature type="transmembrane region" description="Helical" evidence="8">
    <location>
        <begin position="147"/>
        <end position="170"/>
    </location>
</feature>
<reference evidence="12" key="1">
    <citation type="journal article" date="2019" name="Int. J. Syst. Evol. Microbiol.">
        <title>The Global Catalogue of Microorganisms (GCM) 10K type strain sequencing project: providing services to taxonomists for standard genome sequencing and annotation.</title>
        <authorList>
            <consortium name="The Broad Institute Genomics Platform"/>
            <consortium name="The Broad Institute Genome Sequencing Center for Infectious Disease"/>
            <person name="Wu L."/>
            <person name="Ma J."/>
        </authorList>
    </citation>
    <scope>NUCLEOTIDE SEQUENCE [LARGE SCALE GENOMIC DNA]</scope>
    <source>
        <strain evidence="12">JCM 31319</strain>
    </source>
</reference>
<evidence type="ECO:0000313" key="12">
    <source>
        <dbReference type="Proteomes" id="UP001597094"/>
    </source>
</evidence>
<evidence type="ECO:0000256" key="8">
    <source>
        <dbReference type="SAM" id="Phobius"/>
    </source>
</evidence>
<dbReference type="Gene3D" id="1.20.1530.20">
    <property type="match status" value="1"/>
</dbReference>
<feature type="domain" description="RCK N-terminal" evidence="9">
    <location>
        <begin position="412"/>
        <end position="529"/>
    </location>
</feature>
<keyword evidence="4" id="KW-0406">Ion transport</keyword>
<dbReference type="SUPFAM" id="SSF51735">
    <property type="entry name" value="NAD(P)-binding Rossmann-fold domains"/>
    <property type="match status" value="1"/>
</dbReference>
<feature type="transmembrane region" description="Helical" evidence="8">
    <location>
        <begin position="296"/>
        <end position="317"/>
    </location>
</feature>
<feature type="domain" description="RCK C-terminal" evidence="10">
    <location>
        <begin position="579"/>
        <end position="664"/>
    </location>
</feature>
<comment type="caution">
    <text evidence="11">The sequence shown here is derived from an EMBL/GenBank/DDBJ whole genome shotgun (WGS) entry which is preliminary data.</text>
</comment>
<protein>
    <submittedName>
        <fullName evidence="11">Cation:proton antiporter</fullName>
    </submittedName>
</protein>
<accession>A0ABW3SUI9</accession>
<keyword evidence="4" id="KW-0633">Potassium transport</keyword>
<evidence type="ECO:0000313" key="11">
    <source>
        <dbReference type="EMBL" id="MFD1188594.1"/>
    </source>
</evidence>
<keyword evidence="3" id="KW-0813">Transport</keyword>
<name>A0ABW3SUI9_9BACT</name>
<keyword evidence="7 8" id="KW-0472">Membrane</keyword>
<sequence>MEIPLLSDIVIILGLAVVVILLFQRLKLPTILGFLATGVIAGPHGLSLIQATHDIEILAEIGVILLLFIIGMEFSLKQLALIKRTVLLGGTAQVLLTIGLVSLVMIGLNYTWAEATFMGFLIALSSTAIVLKLLQDRSEINSPQGRVVLGILIFQDIIVVPMMLFTPLMAGGSEDISTALLIMALKGIFVIVFVLISARYLVPRLLYLVAKTKSKELFILSVVVICFAVAWLTSSLGLSLALGAFMAGLIISESEYSHQATSNILPFREIFSSFFFVSIGMLLDFEFLLQHLPIILLFSTLTFILKGLVATLAARILQYPLRISLLVGFSLFQVGEFAFILSKSGISSGLLSDETYQYFLSVSLLTMSVTPFVIGSYRKLADIVTKPFTTSKDALPFSHEASEAHGDIPDLDDHIVIIGYGINGRNVAKAAKHASIPYVIIELNAVTVKQERKLGEPIVYGDAVHSMILDHIHVNKARVVVIAISDPDATKRIIASVRSISDKVHVIVRTRFVQEIQENYLLGADEVIPEEFETSIEIFTRVLNKYLMPKDEIEMFTQLIRSDNYDMLRSLTSGRIPDHSKLSLELPDIEVASLRVYTSDSAIIDKTLLEADIRNKFRITIVAIKREKETLLSINAQTSIQKGDIIYVVGKPSDVMRFNNYLKDN</sequence>
<feature type="transmembrane region" description="Helical" evidence="8">
    <location>
        <begin position="6"/>
        <end position="23"/>
    </location>
</feature>
<comment type="subcellular location">
    <subcellularLocation>
        <location evidence="1">Membrane</location>
        <topology evidence="1">Multi-pass membrane protein</topology>
    </subcellularLocation>
</comment>
<dbReference type="EMBL" id="JBHTLD010000312">
    <property type="protein sequence ID" value="MFD1188594.1"/>
    <property type="molecule type" value="Genomic_DNA"/>
</dbReference>
<evidence type="ECO:0000256" key="2">
    <source>
        <dbReference type="ARBA" id="ARBA00005551"/>
    </source>
</evidence>
<dbReference type="InterPro" id="IPR003148">
    <property type="entry name" value="RCK_N"/>
</dbReference>
<gene>
    <name evidence="11" type="ORF">ACFQ2O_20470</name>
</gene>
<evidence type="ECO:0000256" key="7">
    <source>
        <dbReference type="ARBA" id="ARBA00023136"/>
    </source>
</evidence>
<evidence type="ECO:0000256" key="5">
    <source>
        <dbReference type="ARBA" id="ARBA00022692"/>
    </source>
</evidence>
<feature type="transmembrane region" description="Helical" evidence="8">
    <location>
        <begin position="116"/>
        <end position="135"/>
    </location>
</feature>
<comment type="similarity">
    <text evidence="2">Belongs to the monovalent cation:proton antiporter 2 (CPA2) transporter (TC 2.A.37) family.</text>
</comment>
<proteinExistence type="inferred from homology"/>
<evidence type="ECO:0000259" key="10">
    <source>
        <dbReference type="PROSITE" id="PS51202"/>
    </source>
</evidence>
<dbReference type="Gene3D" id="3.30.70.1450">
    <property type="entry name" value="Regulator of K+ conductance, C-terminal domain"/>
    <property type="match status" value="1"/>
</dbReference>
<keyword evidence="5 8" id="KW-0812">Transmembrane</keyword>
<dbReference type="InterPro" id="IPR036291">
    <property type="entry name" value="NAD(P)-bd_dom_sf"/>
</dbReference>
<keyword evidence="6 8" id="KW-1133">Transmembrane helix</keyword>
<feature type="transmembrane region" description="Helical" evidence="8">
    <location>
        <begin position="86"/>
        <end position="110"/>
    </location>
</feature>
<feature type="transmembrane region" description="Helical" evidence="8">
    <location>
        <begin position="358"/>
        <end position="377"/>
    </location>
</feature>
<dbReference type="InterPro" id="IPR006153">
    <property type="entry name" value="Cation/H_exchanger_TM"/>
</dbReference>
<dbReference type="SUPFAM" id="SSF116726">
    <property type="entry name" value="TrkA C-terminal domain-like"/>
    <property type="match status" value="1"/>
</dbReference>
<dbReference type="PROSITE" id="PS51201">
    <property type="entry name" value="RCK_N"/>
    <property type="match status" value="1"/>
</dbReference>
<feature type="transmembrane region" description="Helical" evidence="8">
    <location>
        <begin position="176"/>
        <end position="196"/>
    </location>
</feature>
<dbReference type="InterPro" id="IPR036721">
    <property type="entry name" value="RCK_C_sf"/>
</dbReference>
<dbReference type="Pfam" id="PF02080">
    <property type="entry name" value="TrkA_C"/>
    <property type="match status" value="1"/>
</dbReference>
<evidence type="ECO:0000256" key="3">
    <source>
        <dbReference type="ARBA" id="ARBA00022448"/>
    </source>
</evidence>
<dbReference type="Pfam" id="PF02254">
    <property type="entry name" value="TrkA_N"/>
    <property type="match status" value="1"/>
</dbReference>
<dbReference type="RefSeq" id="WP_377532473.1">
    <property type="nucleotide sequence ID" value="NZ_JBHTLD010000312.1"/>
</dbReference>
<dbReference type="InterPro" id="IPR038770">
    <property type="entry name" value="Na+/solute_symporter_sf"/>
</dbReference>
<feature type="transmembrane region" description="Helical" evidence="8">
    <location>
        <begin position="30"/>
        <end position="51"/>
    </location>
</feature>
<keyword evidence="12" id="KW-1185">Reference proteome</keyword>
<evidence type="ECO:0000256" key="4">
    <source>
        <dbReference type="ARBA" id="ARBA00022538"/>
    </source>
</evidence>
<keyword evidence="4" id="KW-0630">Potassium</keyword>
<dbReference type="PROSITE" id="PS51202">
    <property type="entry name" value="RCK_C"/>
    <property type="match status" value="1"/>
</dbReference>
<dbReference type="PANTHER" id="PTHR42751:SF3">
    <property type="entry name" value="SODIUM_GLUTAMATE SYMPORTER"/>
    <property type="match status" value="1"/>
</dbReference>
<evidence type="ECO:0000256" key="6">
    <source>
        <dbReference type="ARBA" id="ARBA00022989"/>
    </source>
</evidence>
<dbReference type="PANTHER" id="PTHR42751">
    <property type="entry name" value="SODIUM/HYDROGEN EXCHANGER FAMILY/TRKA DOMAIN PROTEIN"/>
    <property type="match status" value="1"/>
</dbReference>
<feature type="transmembrane region" description="Helical" evidence="8">
    <location>
        <begin position="323"/>
        <end position="346"/>
    </location>
</feature>
<evidence type="ECO:0000256" key="1">
    <source>
        <dbReference type="ARBA" id="ARBA00004141"/>
    </source>
</evidence>